<sequence length="186" mass="19612">MSDTVPPWPAAAELVTGSLRLEPLRVEHAAEAFVLFDDVRLHAWIGGEPLGAEQLRARYRRLAVGRSPDGTQGWLNWMLRRTADGLLVGTVQATLERAPDGRLAAELAWVVGSAHQGRGHAREGALAVARWLRGQGADLLLAHVHPGHAASAAVARALGLAPTGTVVDGEVRWSGDAAPDGTRGGP</sequence>
<dbReference type="GO" id="GO:0016746">
    <property type="term" value="F:acyltransferase activity"/>
    <property type="evidence" value="ECO:0007669"/>
    <property type="project" value="UniProtKB-KW"/>
</dbReference>
<dbReference type="EC" id="2.3.-.-" evidence="2"/>
<dbReference type="InterPro" id="IPR000182">
    <property type="entry name" value="GNAT_dom"/>
</dbReference>
<accession>A0ABW6GT09</accession>
<proteinExistence type="predicted"/>
<evidence type="ECO:0000313" key="3">
    <source>
        <dbReference type="Proteomes" id="UP001599542"/>
    </source>
</evidence>
<dbReference type="PANTHER" id="PTHR43441:SF10">
    <property type="entry name" value="ACETYLTRANSFERASE"/>
    <property type="match status" value="1"/>
</dbReference>
<keyword evidence="2" id="KW-0808">Transferase</keyword>
<dbReference type="InterPro" id="IPR051908">
    <property type="entry name" value="Ribosomal_N-acetyltransferase"/>
</dbReference>
<dbReference type="RefSeq" id="WP_380318644.1">
    <property type="nucleotide sequence ID" value="NZ_JBHYPW010000006.1"/>
</dbReference>
<dbReference type="PROSITE" id="PS51186">
    <property type="entry name" value="GNAT"/>
    <property type="match status" value="1"/>
</dbReference>
<evidence type="ECO:0000259" key="1">
    <source>
        <dbReference type="PROSITE" id="PS51186"/>
    </source>
</evidence>
<comment type="caution">
    <text evidence="2">The sequence shown here is derived from an EMBL/GenBank/DDBJ whole genome shotgun (WGS) entry which is preliminary data.</text>
</comment>
<dbReference type="Pfam" id="PF13302">
    <property type="entry name" value="Acetyltransf_3"/>
    <property type="match status" value="1"/>
</dbReference>
<name>A0ABW6GT09_9ACTN</name>
<dbReference type="EMBL" id="JBHYPX010000071">
    <property type="protein sequence ID" value="MFE1355900.1"/>
    <property type="molecule type" value="Genomic_DNA"/>
</dbReference>
<dbReference type="SUPFAM" id="SSF55729">
    <property type="entry name" value="Acyl-CoA N-acyltransferases (Nat)"/>
    <property type="match status" value="1"/>
</dbReference>
<feature type="domain" description="N-acetyltransferase" evidence="1">
    <location>
        <begin position="19"/>
        <end position="178"/>
    </location>
</feature>
<dbReference type="Proteomes" id="UP001599542">
    <property type="component" value="Unassembled WGS sequence"/>
</dbReference>
<keyword evidence="3" id="KW-1185">Reference proteome</keyword>
<dbReference type="Gene3D" id="3.40.630.30">
    <property type="match status" value="1"/>
</dbReference>
<evidence type="ECO:0000313" key="2">
    <source>
        <dbReference type="EMBL" id="MFE1355900.1"/>
    </source>
</evidence>
<reference evidence="2 3" key="1">
    <citation type="submission" date="2024-09" db="EMBL/GenBank/DDBJ databases">
        <title>The Natural Products Discovery Center: Release of the First 8490 Sequenced Strains for Exploring Actinobacteria Biosynthetic Diversity.</title>
        <authorList>
            <person name="Kalkreuter E."/>
            <person name="Kautsar S.A."/>
            <person name="Yang D."/>
            <person name="Bader C.D."/>
            <person name="Teijaro C.N."/>
            <person name="Fluegel L."/>
            <person name="Davis C.M."/>
            <person name="Simpson J.R."/>
            <person name="Lauterbach L."/>
            <person name="Steele A.D."/>
            <person name="Gui C."/>
            <person name="Meng S."/>
            <person name="Li G."/>
            <person name="Viehrig K."/>
            <person name="Ye F."/>
            <person name="Su P."/>
            <person name="Kiefer A.F."/>
            <person name="Nichols A."/>
            <person name="Cepeda A.J."/>
            <person name="Yan W."/>
            <person name="Fan B."/>
            <person name="Jiang Y."/>
            <person name="Adhikari A."/>
            <person name="Zheng C.-J."/>
            <person name="Schuster L."/>
            <person name="Cowan T.M."/>
            <person name="Smanski M.J."/>
            <person name="Chevrette M.G."/>
            <person name="De Carvalho L.P.S."/>
            <person name="Shen B."/>
        </authorList>
    </citation>
    <scope>NUCLEOTIDE SEQUENCE [LARGE SCALE GENOMIC DNA]</scope>
    <source>
        <strain evidence="2 3">NPDC058753</strain>
    </source>
</reference>
<dbReference type="PANTHER" id="PTHR43441">
    <property type="entry name" value="RIBOSOMAL-PROTEIN-SERINE ACETYLTRANSFERASE"/>
    <property type="match status" value="1"/>
</dbReference>
<keyword evidence="2" id="KW-0012">Acyltransferase</keyword>
<protein>
    <submittedName>
        <fullName evidence="2">GNAT family N-acetyltransferase</fullName>
        <ecNumber evidence="2">2.3.-.-</ecNumber>
    </submittedName>
</protein>
<gene>
    <name evidence="2" type="ORF">ACFW6T_28380</name>
</gene>
<organism evidence="2 3">
    <name type="scientific">Kitasatospora phosalacinea</name>
    <dbReference type="NCBI Taxonomy" id="2065"/>
    <lineage>
        <taxon>Bacteria</taxon>
        <taxon>Bacillati</taxon>
        <taxon>Actinomycetota</taxon>
        <taxon>Actinomycetes</taxon>
        <taxon>Kitasatosporales</taxon>
        <taxon>Streptomycetaceae</taxon>
        <taxon>Kitasatospora</taxon>
    </lineage>
</organism>
<dbReference type="InterPro" id="IPR016181">
    <property type="entry name" value="Acyl_CoA_acyltransferase"/>
</dbReference>